<evidence type="ECO:0000313" key="2">
    <source>
        <dbReference type="Proteomes" id="UP000295210"/>
    </source>
</evidence>
<organism evidence="1 2">
    <name type="scientific">Acidipila rosea</name>
    <dbReference type="NCBI Taxonomy" id="768535"/>
    <lineage>
        <taxon>Bacteria</taxon>
        <taxon>Pseudomonadati</taxon>
        <taxon>Acidobacteriota</taxon>
        <taxon>Terriglobia</taxon>
        <taxon>Terriglobales</taxon>
        <taxon>Acidobacteriaceae</taxon>
        <taxon>Acidipila</taxon>
    </lineage>
</organism>
<protein>
    <submittedName>
        <fullName evidence="1">Uncharacterized protein YjbI with pentapeptide repeats</fullName>
    </submittedName>
</protein>
<dbReference type="SUPFAM" id="SSF141571">
    <property type="entry name" value="Pentapeptide repeat-like"/>
    <property type="match status" value="1"/>
</dbReference>
<dbReference type="Proteomes" id="UP000295210">
    <property type="component" value="Unassembled WGS sequence"/>
</dbReference>
<dbReference type="Gene3D" id="2.160.20.80">
    <property type="entry name" value="E3 ubiquitin-protein ligase SopA"/>
    <property type="match status" value="2"/>
</dbReference>
<dbReference type="InterPro" id="IPR001646">
    <property type="entry name" value="5peptide_repeat"/>
</dbReference>
<dbReference type="EMBL" id="SMGK01000004">
    <property type="protein sequence ID" value="TCK72029.1"/>
    <property type="molecule type" value="Genomic_DNA"/>
</dbReference>
<keyword evidence="2" id="KW-1185">Reference proteome</keyword>
<dbReference type="AlphaFoldDB" id="A0A4R1L6W1"/>
<dbReference type="OrthoDB" id="114870at2"/>
<comment type="caution">
    <text evidence="1">The sequence shown here is derived from an EMBL/GenBank/DDBJ whole genome shotgun (WGS) entry which is preliminary data.</text>
</comment>
<evidence type="ECO:0000313" key="1">
    <source>
        <dbReference type="EMBL" id="TCK72029.1"/>
    </source>
</evidence>
<reference evidence="1 2" key="1">
    <citation type="submission" date="2019-03" db="EMBL/GenBank/DDBJ databases">
        <title>Genomic Encyclopedia of Type Strains, Phase IV (KMG-IV): sequencing the most valuable type-strain genomes for metagenomic binning, comparative biology and taxonomic classification.</title>
        <authorList>
            <person name="Goeker M."/>
        </authorList>
    </citation>
    <scope>NUCLEOTIDE SEQUENCE [LARGE SCALE GENOMIC DNA]</scope>
    <source>
        <strain evidence="1 2">DSM 103428</strain>
    </source>
</reference>
<sequence length="487" mass="52889">MANRHQLAKLQEGVGAWNEWIKQHPDIGINLTKAKLQNAKLSNADLSGVDFFEANLDNADLSGANLSGAMLGSARMYSANLSGANLSSADLSHSNLRWANLSGANLSEATLDYALLVDTNMCGANLRSTQLGGAKLVAARMVEADLSEADISGADLVGAKLEHAKFCEADLSDAKLNSADLSGADLAGADLRSSSLQGAKLDGAKVTDIKLWETQRAGWSIKGIICERVYWDKSAEYATLYAPGEFERLHSEQTCIELFYQSGVSTFEISTLPVLLHHLATLHPNTSIRLKSIDETGGGARISISVADSDPETVENVRADAMKVYHAQLALREKETERLRIEKTYIENFFIGKLIPAMLHAGAPQNVFNAPVTGMMISGGESKLDFHQSIGDNSAILALLEKIVDNRADLQLPADEETKLQAVILSATSELHRQDPDQSLLSKSVHFIQQIAKEAVKKAAGKLGEEAVSTDWQNWLHQLNQHVVHWR</sequence>
<dbReference type="RefSeq" id="WP_131997478.1">
    <property type="nucleotide sequence ID" value="NZ_SMGK01000004.1"/>
</dbReference>
<dbReference type="InterPro" id="IPR051082">
    <property type="entry name" value="Pentapeptide-BTB/POZ_domain"/>
</dbReference>
<dbReference type="PANTHER" id="PTHR14136">
    <property type="entry name" value="BTB_POZ DOMAIN-CONTAINING PROTEIN KCTD9"/>
    <property type="match status" value="1"/>
</dbReference>
<proteinExistence type="predicted"/>
<name>A0A4R1L6W1_9BACT</name>
<accession>A0A4R1L6W1</accession>
<dbReference type="Pfam" id="PF00805">
    <property type="entry name" value="Pentapeptide"/>
    <property type="match status" value="3"/>
</dbReference>
<dbReference type="PANTHER" id="PTHR14136:SF17">
    <property type="entry name" value="BTB_POZ DOMAIN-CONTAINING PROTEIN KCTD9"/>
    <property type="match status" value="1"/>
</dbReference>
<gene>
    <name evidence="1" type="ORF">C7378_2661</name>
</gene>